<proteinExistence type="predicted"/>
<reference evidence="1 2" key="2">
    <citation type="journal article" date="2014" name="PLoS ONE">
        <title>Evolution of mitochondria reconstructed from the energy metabolism of living bacteria.</title>
        <authorList>
            <person name="Degli Esposti M."/>
            <person name="Chouaia B."/>
            <person name="Comandatore F."/>
            <person name="Crotti E."/>
            <person name="Sassera D."/>
            <person name="Lievens P.M."/>
            <person name="Daffonchio D."/>
            <person name="Bandi C."/>
        </authorList>
    </citation>
    <scope>NUCLEOTIDE SEQUENCE [LARGE SCALE GENOMIC DNA]</scope>
    <source>
        <strain evidence="1 2">SF2.1</strain>
    </source>
</reference>
<sequence length="42" mass="4428">MISAALCCCRDPHCPDEPARDAAVVAKITAIPKLTPVHWVGA</sequence>
<name>A0A060QI03_9PROT</name>
<dbReference type="Proteomes" id="UP000027583">
    <property type="component" value="Unassembled WGS sequence"/>
</dbReference>
<protein>
    <submittedName>
        <fullName evidence="1">Uncharacterized protein</fullName>
    </submittedName>
</protein>
<organism evidence="1 2">
    <name type="scientific">Asaia bogorensis</name>
    <dbReference type="NCBI Taxonomy" id="91915"/>
    <lineage>
        <taxon>Bacteria</taxon>
        <taxon>Pseudomonadati</taxon>
        <taxon>Pseudomonadota</taxon>
        <taxon>Alphaproteobacteria</taxon>
        <taxon>Acetobacterales</taxon>
        <taxon>Acetobacteraceae</taxon>
        <taxon>Asaia</taxon>
    </lineage>
</organism>
<reference evidence="1 2" key="1">
    <citation type="journal article" date="2014" name="Genome Biol. Evol.">
        <title>Acetic acid bacteria genomes reveal functional traits for adaptation to life in insect guts.</title>
        <authorList>
            <person name="Chouaia B."/>
            <person name="Gaiarsa S."/>
            <person name="Crotti E."/>
            <person name="Comandatore F."/>
            <person name="Degli Esposti M."/>
            <person name="Ricci I."/>
            <person name="Alma A."/>
            <person name="Favia G."/>
            <person name="Bandi C."/>
            <person name="Daffonchio D."/>
        </authorList>
    </citation>
    <scope>NUCLEOTIDE SEQUENCE [LARGE SCALE GENOMIC DNA]</scope>
    <source>
        <strain evidence="1 2">SF2.1</strain>
    </source>
</reference>
<comment type="caution">
    <text evidence="1">The sequence shown here is derived from an EMBL/GenBank/DDBJ whole genome shotgun (WGS) entry which is preliminary data.</text>
</comment>
<evidence type="ECO:0000313" key="1">
    <source>
        <dbReference type="EMBL" id="CDG40323.1"/>
    </source>
</evidence>
<dbReference type="EMBL" id="CBLX010000016">
    <property type="protein sequence ID" value="CDG40323.1"/>
    <property type="molecule type" value="Genomic_DNA"/>
</dbReference>
<gene>
    <name evidence="1" type="ORF">ASAP_2278</name>
</gene>
<evidence type="ECO:0000313" key="2">
    <source>
        <dbReference type="Proteomes" id="UP000027583"/>
    </source>
</evidence>
<dbReference type="AlphaFoldDB" id="A0A060QI03"/>
<accession>A0A060QI03</accession>